<accession>A0ABR1K1H5</accession>
<sequence>MSSAASKAATHYLQFDIQWASIAATSSHILRLCLNIPNGSQVCLGLQISEFSRSLRLLSIRSACERPIFAGCFGTFEPYKVLHVPSTTANT</sequence>
<gene>
    <name evidence="1" type="ORF">VKT23_003428</name>
</gene>
<keyword evidence="2" id="KW-1185">Reference proteome</keyword>
<organism evidence="1 2">
    <name type="scientific">Marasmiellus scandens</name>
    <dbReference type="NCBI Taxonomy" id="2682957"/>
    <lineage>
        <taxon>Eukaryota</taxon>
        <taxon>Fungi</taxon>
        <taxon>Dikarya</taxon>
        <taxon>Basidiomycota</taxon>
        <taxon>Agaricomycotina</taxon>
        <taxon>Agaricomycetes</taxon>
        <taxon>Agaricomycetidae</taxon>
        <taxon>Agaricales</taxon>
        <taxon>Marasmiineae</taxon>
        <taxon>Omphalotaceae</taxon>
        <taxon>Marasmiellus</taxon>
    </lineage>
</organism>
<comment type="caution">
    <text evidence="1">The sequence shown here is derived from an EMBL/GenBank/DDBJ whole genome shotgun (WGS) entry which is preliminary data.</text>
</comment>
<protein>
    <submittedName>
        <fullName evidence="1">Uncharacterized protein</fullName>
    </submittedName>
</protein>
<evidence type="ECO:0000313" key="2">
    <source>
        <dbReference type="Proteomes" id="UP001498398"/>
    </source>
</evidence>
<dbReference type="EMBL" id="JBANRG010000003">
    <property type="protein sequence ID" value="KAK7468933.1"/>
    <property type="molecule type" value="Genomic_DNA"/>
</dbReference>
<name>A0ABR1K1H5_9AGAR</name>
<proteinExistence type="predicted"/>
<reference evidence="1 2" key="1">
    <citation type="submission" date="2024-01" db="EMBL/GenBank/DDBJ databases">
        <title>A draft genome for the cacao thread blight pathogen Marasmiellus scandens.</title>
        <authorList>
            <person name="Baruah I.K."/>
            <person name="Leung J."/>
            <person name="Bukari Y."/>
            <person name="Amoako-Attah I."/>
            <person name="Meinhardt L.W."/>
            <person name="Bailey B.A."/>
            <person name="Cohen S.P."/>
        </authorList>
    </citation>
    <scope>NUCLEOTIDE SEQUENCE [LARGE SCALE GENOMIC DNA]</scope>
    <source>
        <strain evidence="1 2">GH-19</strain>
    </source>
</reference>
<dbReference type="Proteomes" id="UP001498398">
    <property type="component" value="Unassembled WGS sequence"/>
</dbReference>
<evidence type="ECO:0000313" key="1">
    <source>
        <dbReference type="EMBL" id="KAK7468933.1"/>
    </source>
</evidence>